<sequence length="66" mass="7028">MATIHIVCDLIHVIEYYWRAARCLHDPDAEQQAAAWILGLLAGNLNQVTGDMTTRAAALPAAGAPG</sequence>
<name>A0A6H9YMF3_9ACTN</name>
<evidence type="ECO:0000313" key="2">
    <source>
        <dbReference type="Proteomes" id="UP000468735"/>
    </source>
</evidence>
<dbReference type="RefSeq" id="WP_151561318.1">
    <property type="nucleotide sequence ID" value="NZ_WBMT01000007.1"/>
</dbReference>
<dbReference type="EMBL" id="WBMT01000007">
    <property type="protein sequence ID" value="KAB2348590.1"/>
    <property type="molecule type" value="Genomic_DNA"/>
</dbReference>
<protein>
    <submittedName>
        <fullName evidence="1">Uncharacterized protein</fullName>
    </submittedName>
</protein>
<gene>
    <name evidence="1" type="ORF">F8566_17630</name>
</gene>
<comment type="caution">
    <text evidence="1">The sequence shown here is derived from an EMBL/GenBank/DDBJ whole genome shotgun (WGS) entry which is preliminary data.</text>
</comment>
<dbReference type="Proteomes" id="UP000468735">
    <property type="component" value="Unassembled WGS sequence"/>
</dbReference>
<dbReference type="AlphaFoldDB" id="A0A6H9YMF3"/>
<dbReference type="OrthoDB" id="3450944at2"/>
<accession>A0A6H9YMF3</accession>
<evidence type="ECO:0000313" key="1">
    <source>
        <dbReference type="EMBL" id="KAB2348590.1"/>
    </source>
</evidence>
<organism evidence="1 2">
    <name type="scientific">Actinomadura rudentiformis</name>
    <dbReference type="NCBI Taxonomy" id="359158"/>
    <lineage>
        <taxon>Bacteria</taxon>
        <taxon>Bacillati</taxon>
        <taxon>Actinomycetota</taxon>
        <taxon>Actinomycetes</taxon>
        <taxon>Streptosporangiales</taxon>
        <taxon>Thermomonosporaceae</taxon>
        <taxon>Actinomadura</taxon>
    </lineage>
</organism>
<proteinExistence type="predicted"/>
<reference evidence="1 2" key="1">
    <citation type="submission" date="2019-09" db="EMBL/GenBank/DDBJ databases">
        <title>Actinomadura physcomitrii sp. nov., a novel actinomycete isolated from moss [Physcomitrium sphaericum (Ludw) Fuernr].</title>
        <authorList>
            <person name="Zhuang X."/>
            <person name="Liu C."/>
        </authorList>
    </citation>
    <scope>NUCLEOTIDE SEQUENCE [LARGE SCALE GENOMIC DNA]</scope>
    <source>
        <strain evidence="1 2">HMC1</strain>
    </source>
</reference>
<keyword evidence="2" id="KW-1185">Reference proteome</keyword>